<dbReference type="Pfam" id="PF01507">
    <property type="entry name" value="PAPS_reduct"/>
    <property type="match status" value="1"/>
</dbReference>
<dbReference type="EC" id="1.8.4.10" evidence="4"/>
<evidence type="ECO:0000313" key="6">
    <source>
        <dbReference type="EMBL" id="RDD62932.1"/>
    </source>
</evidence>
<proteinExistence type="inferred from homology"/>
<dbReference type="GO" id="GO:0004604">
    <property type="term" value="F:phosphoadenylyl-sulfate reductase (thioredoxin) activity"/>
    <property type="evidence" value="ECO:0007669"/>
    <property type="project" value="UniProtKB-UniRule"/>
</dbReference>
<dbReference type="CDD" id="cd23945">
    <property type="entry name" value="PAPS_reductase"/>
    <property type="match status" value="1"/>
</dbReference>
<name>A0A369TDL6_9PROT</name>
<protein>
    <recommendedName>
        <fullName evidence="4">Adenosine 5'-phosphosulfate reductase</fullName>
        <shortName evidence="4">APS reductase</shortName>
        <ecNumber evidence="4">1.8.4.10</ecNumber>
    </recommendedName>
    <alternativeName>
        <fullName evidence="4">5'-adenylylsulfate reductase</fullName>
    </alternativeName>
    <alternativeName>
        <fullName evidence="4">Thioredoxin-dependent 5'-adenylylsulfate reductase</fullName>
    </alternativeName>
</protein>
<comment type="pathway">
    <text evidence="3 4">Sulfur metabolism; hydrogen sulfide biosynthesis; sulfite from sulfate.</text>
</comment>
<comment type="similarity">
    <text evidence="1 4">Belongs to the PAPS reductase family. CysH subfamily.</text>
</comment>
<feature type="active site" description="Nucleophile; cysteine thiosulfonate intermediate" evidence="4">
    <location>
        <position position="228"/>
    </location>
</feature>
<keyword evidence="4" id="KW-0479">Metal-binding</keyword>
<gene>
    <name evidence="4" type="primary">cysH</name>
    <name evidence="6" type="ORF">DRB17_03920</name>
</gene>
<dbReference type="EMBL" id="QPMH01000003">
    <property type="protein sequence ID" value="RDD62932.1"/>
    <property type="molecule type" value="Genomic_DNA"/>
</dbReference>
<dbReference type="InterPro" id="IPR002500">
    <property type="entry name" value="PAPS_reduct_dom"/>
</dbReference>
<dbReference type="Gene3D" id="3.40.50.620">
    <property type="entry name" value="HUPs"/>
    <property type="match status" value="1"/>
</dbReference>
<dbReference type="RefSeq" id="WP_114580882.1">
    <property type="nucleotide sequence ID" value="NZ_QPMH01000003.1"/>
</dbReference>
<dbReference type="Proteomes" id="UP000253941">
    <property type="component" value="Unassembled WGS sequence"/>
</dbReference>
<dbReference type="InterPro" id="IPR014729">
    <property type="entry name" value="Rossmann-like_a/b/a_fold"/>
</dbReference>
<sequence>MDGGHRLDPSQRLNLLRERAEGLTGAELLSVARRELGNGLAVVSSFGAESAVLLYLVSQVDPEIPVIFLETGKHFPETLMYRDRLCGRLGLRDVRSVRPEPADLEQADRDGRLWARKPDHCCHLRKVLPLKRALGGFDAWVTGRKRYQAGSRRGLPSLELEGEHIKVNPLATWTRKDVEHAMAESGLPQHPLVAEGYPSIGCLPCTRRPVEGGGERSGRWAGTSKTECGIHKAWWAKGDEGSSI</sequence>
<keyword evidence="4" id="KW-0963">Cytoplasm</keyword>
<dbReference type="GO" id="GO:0043866">
    <property type="term" value="F:adenylyl-sulfate reductase (thioredoxin) activity"/>
    <property type="evidence" value="ECO:0007669"/>
    <property type="project" value="UniProtKB-EC"/>
</dbReference>
<evidence type="ECO:0000256" key="1">
    <source>
        <dbReference type="ARBA" id="ARBA00009732"/>
    </source>
</evidence>
<evidence type="ECO:0000256" key="2">
    <source>
        <dbReference type="ARBA" id="ARBA00023002"/>
    </source>
</evidence>
<evidence type="ECO:0000259" key="5">
    <source>
        <dbReference type="Pfam" id="PF01507"/>
    </source>
</evidence>
<feature type="binding site" evidence="4">
    <location>
        <position position="121"/>
    </location>
    <ligand>
        <name>[4Fe-4S] cluster</name>
        <dbReference type="ChEBI" id="CHEBI:49883"/>
    </ligand>
</feature>
<keyword evidence="2 4" id="KW-0560">Oxidoreductase</keyword>
<organism evidence="6 7">
    <name type="scientific">Ferruginivarius sediminum</name>
    <dbReference type="NCBI Taxonomy" id="2661937"/>
    <lineage>
        <taxon>Bacteria</taxon>
        <taxon>Pseudomonadati</taxon>
        <taxon>Pseudomonadota</taxon>
        <taxon>Alphaproteobacteria</taxon>
        <taxon>Rhodospirillales</taxon>
        <taxon>Rhodospirillaceae</taxon>
        <taxon>Ferruginivarius</taxon>
    </lineage>
</organism>
<dbReference type="HAMAP" id="MF_00063">
    <property type="entry name" value="CysH"/>
    <property type="match status" value="1"/>
</dbReference>
<dbReference type="GO" id="GO:0005737">
    <property type="term" value="C:cytoplasm"/>
    <property type="evidence" value="ECO:0007669"/>
    <property type="project" value="UniProtKB-SubCell"/>
</dbReference>
<feature type="binding site" evidence="4">
    <location>
        <position position="202"/>
    </location>
    <ligand>
        <name>[4Fe-4S] cluster</name>
        <dbReference type="ChEBI" id="CHEBI:49883"/>
    </ligand>
</feature>
<dbReference type="GO" id="GO:0051539">
    <property type="term" value="F:4 iron, 4 sulfur cluster binding"/>
    <property type="evidence" value="ECO:0007669"/>
    <property type="project" value="UniProtKB-UniRule"/>
</dbReference>
<comment type="function">
    <text evidence="4">Catalyzes the formation of sulfite from adenosine 5'-phosphosulfate (APS) using thioredoxin as an electron donor.</text>
</comment>
<dbReference type="AlphaFoldDB" id="A0A369TDL6"/>
<dbReference type="PIRSF" id="PIRSF000857">
    <property type="entry name" value="PAPS_reductase"/>
    <property type="match status" value="1"/>
</dbReference>
<dbReference type="InterPro" id="IPR004511">
    <property type="entry name" value="PAPS/APS_Rdtase"/>
</dbReference>
<reference evidence="6 7" key="1">
    <citation type="submission" date="2018-07" db="EMBL/GenBank/DDBJ databases">
        <title>Venubactetium sediminum gen. nov., sp. nov., isolated from a marine solar saltern.</title>
        <authorList>
            <person name="Wang S."/>
        </authorList>
    </citation>
    <scope>NUCLEOTIDE SEQUENCE [LARGE SCALE GENOMIC DNA]</scope>
    <source>
        <strain evidence="6 7">WD2A32</strain>
    </source>
</reference>
<dbReference type="NCBIfam" id="NF002537">
    <property type="entry name" value="PRK02090.1"/>
    <property type="match status" value="1"/>
</dbReference>
<comment type="caution">
    <text evidence="6">The sequence shown here is derived from an EMBL/GenBank/DDBJ whole genome shotgun (WGS) entry which is preliminary data.</text>
</comment>
<feature type="domain" description="Phosphoadenosine phosphosulphate reductase" evidence="5">
    <location>
        <begin position="40"/>
        <end position="207"/>
    </location>
</feature>
<dbReference type="SUPFAM" id="SSF52402">
    <property type="entry name" value="Adenine nucleotide alpha hydrolases-like"/>
    <property type="match status" value="1"/>
</dbReference>
<evidence type="ECO:0000313" key="7">
    <source>
        <dbReference type="Proteomes" id="UP000253941"/>
    </source>
</evidence>
<keyword evidence="4" id="KW-0411">Iron-sulfur</keyword>
<dbReference type="GO" id="GO:0019379">
    <property type="term" value="P:sulfate assimilation, phosphoadenylyl sulfate reduction by phosphoadenylyl-sulfate reductase (thioredoxin)"/>
    <property type="evidence" value="ECO:0007669"/>
    <property type="project" value="UniProtKB-UniRule"/>
</dbReference>
<dbReference type="GO" id="GO:0070814">
    <property type="term" value="P:hydrogen sulfide biosynthetic process"/>
    <property type="evidence" value="ECO:0007669"/>
    <property type="project" value="UniProtKB-UniRule"/>
</dbReference>
<comment type="cofactor">
    <cofactor evidence="4">
        <name>[4Fe-4S] cluster</name>
        <dbReference type="ChEBI" id="CHEBI:49883"/>
    </cofactor>
    <text evidence="4">Binds 1 [4Fe-4S] cluster per subunit.</text>
</comment>
<dbReference type="NCBIfam" id="TIGR00434">
    <property type="entry name" value="cysH"/>
    <property type="match status" value="1"/>
</dbReference>
<comment type="subcellular location">
    <subcellularLocation>
        <location evidence="4">Cytoplasm</location>
    </subcellularLocation>
</comment>
<comment type="catalytic activity">
    <reaction evidence="4">
        <text>[thioredoxin]-disulfide + sulfite + AMP + 2 H(+) = adenosine 5'-phosphosulfate + [thioredoxin]-dithiol</text>
        <dbReference type="Rhea" id="RHEA:21976"/>
        <dbReference type="Rhea" id="RHEA-COMP:10698"/>
        <dbReference type="Rhea" id="RHEA-COMP:10700"/>
        <dbReference type="ChEBI" id="CHEBI:15378"/>
        <dbReference type="ChEBI" id="CHEBI:17359"/>
        <dbReference type="ChEBI" id="CHEBI:29950"/>
        <dbReference type="ChEBI" id="CHEBI:50058"/>
        <dbReference type="ChEBI" id="CHEBI:58243"/>
        <dbReference type="ChEBI" id="CHEBI:456215"/>
        <dbReference type="EC" id="1.8.4.10"/>
    </reaction>
</comment>
<keyword evidence="7" id="KW-1185">Reference proteome</keyword>
<dbReference type="PANTHER" id="PTHR46509:SF1">
    <property type="entry name" value="PHOSPHOADENOSINE PHOSPHOSULFATE REDUCTASE"/>
    <property type="match status" value="1"/>
</dbReference>
<keyword evidence="4" id="KW-0408">Iron</keyword>
<feature type="binding site" evidence="4">
    <location>
        <position position="205"/>
    </location>
    <ligand>
        <name>[4Fe-4S] cluster</name>
        <dbReference type="ChEBI" id="CHEBI:49883"/>
    </ligand>
</feature>
<dbReference type="GO" id="GO:0046872">
    <property type="term" value="F:metal ion binding"/>
    <property type="evidence" value="ECO:0007669"/>
    <property type="project" value="UniProtKB-KW"/>
</dbReference>
<accession>A0A369TDL6</accession>
<evidence type="ECO:0000256" key="4">
    <source>
        <dbReference type="HAMAP-Rule" id="MF_00063"/>
    </source>
</evidence>
<evidence type="ECO:0000256" key="3">
    <source>
        <dbReference type="ARBA" id="ARBA00024327"/>
    </source>
</evidence>
<feature type="binding site" evidence="4">
    <location>
        <position position="122"/>
    </location>
    <ligand>
        <name>[4Fe-4S] cluster</name>
        <dbReference type="ChEBI" id="CHEBI:49883"/>
    </ligand>
</feature>
<dbReference type="PANTHER" id="PTHR46509">
    <property type="entry name" value="PHOSPHOADENOSINE PHOSPHOSULFATE REDUCTASE"/>
    <property type="match status" value="1"/>
</dbReference>